<protein>
    <submittedName>
        <fullName evidence="3">Fibronectin type-III domain-containing protein</fullName>
    </submittedName>
</protein>
<organism evidence="2 3">
    <name type="scientific">Heterorhabditis bacteriophora</name>
    <name type="common">Entomopathogenic nematode worm</name>
    <dbReference type="NCBI Taxonomy" id="37862"/>
    <lineage>
        <taxon>Eukaryota</taxon>
        <taxon>Metazoa</taxon>
        <taxon>Ecdysozoa</taxon>
        <taxon>Nematoda</taxon>
        <taxon>Chromadorea</taxon>
        <taxon>Rhabditida</taxon>
        <taxon>Rhabditina</taxon>
        <taxon>Rhabditomorpha</taxon>
        <taxon>Strongyloidea</taxon>
        <taxon>Heterorhabditidae</taxon>
        <taxon>Heterorhabditis</taxon>
    </lineage>
</organism>
<dbReference type="WBParaSite" id="Hba_17148">
    <property type="protein sequence ID" value="Hba_17148"/>
    <property type="gene ID" value="Hba_17148"/>
</dbReference>
<dbReference type="Proteomes" id="UP000095283">
    <property type="component" value="Unplaced"/>
</dbReference>
<dbReference type="PANTHER" id="PTHR46708">
    <property type="entry name" value="TENASCIN"/>
    <property type="match status" value="1"/>
</dbReference>
<keyword evidence="2" id="KW-1185">Reference proteome</keyword>
<accession>A0A1I7XHC3</accession>
<dbReference type="InterPro" id="IPR050991">
    <property type="entry name" value="ECM_Regulatory_Proteins"/>
</dbReference>
<evidence type="ECO:0000313" key="2">
    <source>
        <dbReference type="Proteomes" id="UP000095283"/>
    </source>
</evidence>
<name>A0A1I7XHC3_HETBA</name>
<reference evidence="3" key="1">
    <citation type="submission" date="2016-11" db="UniProtKB">
        <authorList>
            <consortium name="WormBaseParasite"/>
        </authorList>
    </citation>
    <scope>IDENTIFICATION</scope>
</reference>
<sequence length="694" mass="78201">MVDWSDNVVAGAAAYILDYSPLVGFPSAGSSLDSTTSRVFINGTVSAAEYIVSLSAVMTNGKRRNITEKIVYSKYYPEDHEEYSNTVETTATNVRLRGLDAGTVFRMTVRSIYKGIQSQDVTECSFRTEGTRSHDYSHFAETFTVRTLPPDFDLSVVTTSSYGYSKDINNGRNITEYSTTSSALKYSYNMSTSITTSTDSSIAGNSTMIPTLMWTQLPTTTSIFTNPSNATLVRTLLLSSLTTPLSNYVSRSSIFTRPPPAEAGIDEYKTGEEVDTLISVKEIELEYGEPGEIEMSQEGNLIRLDWSVPEGSLCDAYFLNYTILSLDRPKSFSIATPDDHTMLKLFPEHTLDLRVFCMLAGGLSKTWWAHRIAHMSKPKSVEGLHIVHVETDEFYVSRISVDWKWSTHHDFNRYKLVVSCKSVSGQFWDTDVYKFGPVVLDKLEPAQLYTISVRNESTELNLHSKAVEIEQITHPLKVNHLYSVVGREYVILYWDIENFVNNDCHFRLSYHADKIPTISVDLKGASRHRFTGLVPDVYYTFTITVIMGTGKATAESESEMVTIYIPNGRLSPSLQRQGSRELLIQFEYDRSVFPVLNGALDNFAVIVSDDSTNDDNYELRSWFEVRNEEVWGSYRASPSNWNPFSEGTEYARFTIGTDDCVRINLDEPNAVSHATCISMVVLGNLLTTIFHWFQ</sequence>
<evidence type="ECO:0000313" key="3">
    <source>
        <dbReference type="WBParaSite" id="Hba_17148"/>
    </source>
</evidence>
<dbReference type="PANTHER" id="PTHR46708:SF2">
    <property type="entry name" value="FIBRONECTIN TYPE-III DOMAIN-CONTAINING PROTEIN"/>
    <property type="match status" value="1"/>
</dbReference>
<evidence type="ECO:0000256" key="1">
    <source>
        <dbReference type="ARBA" id="ARBA00022737"/>
    </source>
</evidence>
<proteinExistence type="predicted"/>
<dbReference type="AlphaFoldDB" id="A0A1I7XHC3"/>
<keyword evidence="1" id="KW-0677">Repeat</keyword>